<geneLocation type="plasmid" evidence="1">
    <name>p160070-catA</name>
</geneLocation>
<dbReference type="RefSeq" id="WP_155957411.1">
    <property type="nucleotide sequence ID" value="NZ_AP023340.1"/>
</dbReference>
<protein>
    <submittedName>
        <fullName evidence="1">Uncharacterized protein</fullName>
    </submittedName>
</protein>
<organism evidence="1">
    <name type="scientific">Klebsiella pneumoniae</name>
    <dbReference type="NCBI Taxonomy" id="573"/>
    <lineage>
        <taxon>Bacteria</taxon>
        <taxon>Pseudomonadati</taxon>
        <taxon>Pseudomonadota</taxon>
        <taxon>Gammaproteobacteria</taxon>
        <taxon>Enterobacterales</taxon>
        <taxon>Enterobacteriaceae</taxon>
        <taxon>Klebsiella/Raoultella group</taxon>
        <taxon>Klebsiella</taxon>
        <taxon>Klebsiella pneumoniae complex</taxon>
    </lineage>
</organism>
<evidence type="ECO:0000313" key="1">
    <source>
        <dbReference type="EMBL" id="AVX33962.1"/>
    </source>
</evidence>
<dbReference type="EMBL" id="MG288676">
    <property type="protein sequence ID" value="AVX33962.1"/>
    <property type="molecule type" value="Genomic_DNA"/>
</dbReference>
<proteinExistence type="predicted"/>
<keyword evidence="1" id="KW-0614">Plasmid</keyword>
<name>A0A2R4NCU8_KLEPN</name>
<reference evidence="1" key="1">
    <citation type="submission" date="2017-10" db="EMBL/GenBank/DDBJ databases">
        <title>Klebsiella pneumoniae strain F160070 plasmid p160070-catA, complete sequence.</title>
        <authorList>
            <person name="Zhang D."/>
            <person name="Zhao Y."/>
            <person name="An H."/>
            <person name="Feng J."/>
            <person name="Zhan Z."/>
            <person name="Yin Z."/>
            <person name="Zhou D."/>
        </authorList>
    </citation>
    <scope>NUCLEOTIDE SEQUENCE</scope>
    <source>
        <strain evidence="1">F160070</strain>
        <plasmid evidence="1">p160070-catA</plasmid>
    </source>
</reference>
<accession>A0A2R4NCU8</accession>
<accession>A0A4V0HH40</accession>
<sequence length="57" mass="6289">MVALINARVEGEPEEIYALVEEAVMLTASRTGTQVNIREHNAFSPGMPSPVHRILQD</sequence>
<dbReference type="AlphaFoldDB" id="A0A2R4NCU8"/>